<dbReference type="Pfam" id="PF00266">
    <property type="entry name" value="Aminotran_5"/>
    <property type="match status" value="1"/>
</dbReference>
<dbReference type="Gene3D" id="3.40.640.10">
    <property type="entry name" value="Type I PLP-dependent aspartate aminotransferase-like (Major domain)"/>
    <property type="match status" value="1"/>
</dbReference>
<gene>
    <name evidence="3" type="ORF">GNT65_15270</name>
</gene>
<name>A0A6L7I0V5_9GAMM</name>
<dbReference type="InterPro" id="IPR015421">
    <property type="entry name" value="PyrdxlP-dep_Trfase_major"/>
</dbReference>
<accession>A0A6L7I0V5</accession>
<keyword evidence="1" id="KW-0663">Pyridoxal phosphate</keyword>
<comment type="caution">
    <text evidence="3">The sequence shown here is derived from an EMBL/GenBank/DDBJ whole genome shotgun (WGS) entry which is preliminary data.</text>
</comment>
<dbReference type="Proteomes" id="UP000474778">
    <property type="component" value="Unassembled WGS sequence"/>
</dbReference>
<evidence type="ECO:0000313" key="3">
    <source>
        <dbReference type="EMBL" id="MXR70023.1"/>
    </source>
</evidence>
<dbReference type="AlphaFoldDB" id="A0A6L7I0V5"/>
<dbReference type="InterPro" id="IPR015424">
    <property type="entry name" value="PyrdxlP-dep_Trfase"/>
</dbReference>
<protein>
    <submittedName>
        <fullName evidence="3">Aminotransferase class V-fold PLP-dependent enzyme</fullName>
    </submittedName>
</protein>
<feature type="domain" description="Aminotransferase class V" evidence="2">
    <location>
        <begin position="53"/>
        <end position="290"/>
    </location>
</feature>
<keyword evidence="3" id="KW-0808">Transferase</keyword>
<dbReference type="RefSeq" id="WP_160797709.1">
    <property type="nucleotide sequence ID" value="NZ_WRPA01000014.1"/>
</dbReference>
<evidence type="ECO:0000313" key="4">
    <source>
        <dbReference type="Proteomes" id="UP000474778"/>
    </source>
</evidence>
<keyword evidence="4" id="KW-1185">Reference proteome</keyword>
<evidence type="ECO:0000259" key="2">
    <source>
        <dbReference type="Pfam" id="PF00266"/>
    </source>
</evidence>
<proteinExistence type="predicted"/>
<dbReference type="InterPro" id="IPR000192">
    <property type="entry name" value="Aminotrans_V_dom"/>
</dbReference>
<evidence type="ECO:0000256" key="1">
    <source>
        <dbReference type="ARBA" id="ARBA00022898"/>
    </source>
</evidence>
<dbReference type="SUPFAM" id="SSF53383">
    <property type="entry name" value="PLP-dependent transferases"/>
    <property type="match status" value="1"/>
</dbReference>
<sequence length="370" mass="41142">MYQSDFVMPKSVYLLNHSVGRPLQSLRQAFDERFFLPWQGSGREPWGDWLSVVEDFRAQLARLFNSEARLFCPQVNLSSGLTKLVQSLPRLTRPGAVVLMSENDFPSMGFAMAQALPQAEIRFIPANQDVSLPEVWQAYLTDDIDLVFISHAYSNTGQQAPLDYLLPKVRALGALSLVDVAQAAGVLPMDLNALKPDFMLGSSVKWLCGGPGAAYLWVSADRLEQCSPLDVGWFSHENPFEFDIHHFRYHDSALKFWGGTPSVAPFAIAAHSIGYFAELGSDKVRQHNLMQLERIWRQAGDALVSPSEPARCSGTAILDFGGAQQAVVEALTQADISLDVRKQGMRISPHIYNGEQNMQRLLEALAPFCR</sequence>
<dbReference type="PANTHER" id="PTHR43586">
    <property type="entry name" value="CYSTEINE DESULFURASE"/>
    <property type="match status" value="1"/>
</dbReference>
<dbReference type="InterPro" id="IPR015422">
    <property type="entry name" value="PyrdxlP-dep_Trfase_small"/>
</dbReference>
<reference evidence="3 4" key="1">
    <citation type="submission" date="2019-12" db="EMBL/GenBank/DDBJ databases">
        <title>Shewanella insulae sp. nov., isolated from a tidal flat.</title>
        <authorList>
            <person name="Yoon J.-H."/>
        </authorList>
    </citation>
    <scope>NUCLEOTIDE SEQUENCE [LARGE SCALE GENOMIC DNA]</scope>
    <source>
        <strain evidence="3 4">JBTF-M18</strain>
    </source>
</reference>
<organism evidence="3 4">
    <name type="scientific">Shewanella insulae</name>
    <dbReference type="NCBI Taxonomy" id="2681496"/>
    <lineage>
        <taxon>Bacteria</taxon>
        <taxon>Pseudomonadati</taxon>
        <taxon>Pseudomonadota</taxon>
        <taxon>Gammaproteobacteria</taxon>
        <taxon>Alteromonadales</taxon>
        <taxon>Shewanellaceae</taxon>
        <taxon>Shewanella</taxon>
    </lineage>
</organism>
<dbReference type="PANTHER" id="PTHR43586:SF4">
    <property type="entry name" value="ISOPENICILLIN N EPIMERASE"/>
    <property type="match status" value="1"/>
</dbReference>
<dbReference type="EMBL" id="WRPA01000014">
    <property type="protein sequence ID" value="MXR70023.1"/>
    <property type="molecule type" value="Genomic_DNA"/>
</dbReference>
<keyword evidence="3" id="KW-0032">Aminotransferase</keyword>
<dbReference type="GO" id="GO:0008483">
    <property type="term" value="F:transaminase activity"/>
    <property type="evidence" value="ECO:0007669"/>
    <property type="project" value="UniProtKB-KW"/>
</dbReference>
<dbReference type="Gene3D" id="3.90.1150.10">
    <property type="entry name" value="Aspartate Aminotransferase, domain 1"/>
    <property type="match status" value="1"/>
</dbReference>